<evidence type="ECO:0000313" key="1">
    <source>
        <dbReference type="EMBL" id="KAJ4718660.1"/>
    </source>
</evidence>
<evidence type="ECO:0000313" key="2">
    <source>
        <dbReference type="Proteomes" id="UP001164539"/>
    </source>
</evidence>
<gene>
    <name evidence="1" type="ORF">OWV82_010311</name>
</gene>
<keyword evidence="2" id="KW-1185">Reference proteome</keyword>
<proteinExistence type="predicted"/>
<sequence length="131" mass="14692">MKVKFLSWFLFILCIQSVTILGFEDFPSLEIEDFNLSKPRFGGKLHSINVTMGLYAESDRRGVEEKHEILHSGKGQRGKGAYGGGNQAHHPRSNKGYTSLSPSTCFFYSKVMLHVTLALMGLLLPYLFTGF</sequence>
<dbReference type="Proteomes" id="UP001164539">
    <property type="component" value="Chromosome 5"/>
</dbReference>
<protein>
    <submittedName>
        <fullName evidence="1">Guanine nucleotide-binding alpha-16 subunit</fullName>
    </submittedName>
</protein>
<organism evidence="1 2">
    <name type="scientific">Melia azedarach</name>
    <name type="common">Chinaberry tree</name>
    <dbReference type="NCBI Taxonomy" id="155640"/>
    <lineage>
        <taxon>Eukaryota</taxon>
        <taxon>Viridiplantae</taxon>
        <taxon>Streptophyta</taxon>
        <taxon>Embryophyta</taxon>
        <taxon>Tracheophyta</taxon>
        <taxon>Spermatophyta</taxon>
        <taxon>Magnoliopsida</taxon>
        <taxon>eudicotyledons</taxon>
        <taxon>Gunneridae</taxon>
        <taxon>Pentapetalae</taxon>
        <taxon>rosids</taxon>
        <taxon>malvids</taxon>
        <taxon>Sapindales</taxon>
        <taxon>Meliaceae</taxon>
        <taxon>Melia</taxon>
    </lineage>
</organism>
<reference evidence="1 2" key="1">
    <citation type="journal article" date="2023" name="Science">
        <title>Complex scaffold remodeling in plant triterpene biosynthesis.</title>
        <authorList>
            <person name="De La Pena R."/>
            <person name="Hodgson H."/>
            <person name="Liu J.C."/>
            <person name="Stephenson M.J."/>
            <person name="Martin A.C."/>
            <person name="Owen C."/>
            <person name="Harkess A."/>
            <person name="Leebens-Mack J."/>
            <person name="Jimenez L.E."/>
            <person name="Osbourn A."/>
            <person name="Sattely E.S."/>
        </authorList>
    </citation>
    <scope>NUCLEOTIDE SEQUENCE [LARGE SCALE GENOMIC DNA]</scope>
    <source>
        <strain evidence="2">cv. JPN11</strain>
        <tissue evidence="1">Leaf</tissue>
    </source>
</reference>
<accession>A0ACC1Y4M4</accession>
<dbReference type="EMBL" id="CM051398">
    <property type="protein sequence ID" value="KAJ4718660.1"/>
    <property type="molecule type" value="Genomic_DNA"/>
</dbReference>
<name>A0ACC1Y4M4_MELAZ</name>
<comment type="caution">
    <text evidence="1">The sequence shown here is derived from an EMBL/GenBank/DDBJ whole genome shotgun (WGS) entry which is preliminary data.</text>
</comment>